<dbReference type="Proteomes" id="UP001254165">
    <property type="component" value="Unassembled WGS sequence"/>
</dbReference>
<accession>A0ABU3NKL4</accession>
<dbReference type="Pfam" id="PF01882">
    <property type="entry name" value="DUF58"/>
    <property type="match status" value="1"/>
</dbReference>
<dbReference type="PANTHER" id="PTHR34351">
    <property type="entry name" value="SLR1927 PROTEIN-RELATED"/>
    <property type="match status" value="1"/>
</dbReference>
<keyword evidence="4" id="KW-1185">Reference proteome</keyword>
<keyword evidence="1" id="KW-0812">Transmembrane</keyword>
<comment type="caution">
    <text evidence="3">The sequence shown here is derived from an EMBL/GenBank/DDBJ whole genome shotgun (WGS) entry which is preliminary data.</text>
</comment>
<organism evidence="3 4">
    <name type="scientific">Thermanaerothrix solaris</name>
    <dbReference type="NCBI Taxonomy" id="3058434"/>
    <lineage>
        <taxon>Bacteria</taxon>
        <taxon>Bacillati</taxon>
        <taxon>Chloroflexota</taxon>
        <taxon>Anaerolineae</taxon>
        <taxon>Anaerolineales</taxon>
        <taxon>Anaerolineaceae</taxon>
        <taxon>Thermanaerothrix</taxon>
    </lineage>
</organism>
<reference evidence="3 4" key="1">
    <citation type="submission" date="2023-07" db="EMBL/GenBank/DDBJ databases">
        <title>Novel species of Thermanaerothrix with wide hydrolytic capabilities.</title>
        <authorList>
            <person name="Zayulina K.S."/>
            <person name="Podosokorskaya O.A."/>
            <person name="Elcheninov A.G."/>
        </authorList>
    </citation>
    <scope>NUCLEOTIDE SEQUENCE [LARGE SCALE GENOMIC DNA]</scope>
    <source>
        <strain evidence="3 4">4228-RoL</strain>
    </source>
</reference>
<gene>
    <name evidence="3" type="ORF">QYE77_03865</name>
</gene>
<dbReference type="RefSeq" id="WP_315624044.1">
    <property type="nucleotide sequence ID" value="NZ_JAUHMF010000001.1"/>
</dbReference>
<name>A0ABU3NKL4_9CHLR</name>
<keyword evidence="1" id="KW-0472">Membrane</keyword>
<evidence type="ECO:0000259" key="2">
    <source>
        <dbReference type="Pfam" id="PF01882"/>
    </source>
</evidence>
<feature type="transmembrane region" description="Helical" evidence="1">
    <location>
        <begin position="340"/>
        <end position="363"/>
    </location>
</feature>
<sequence>MKIRGWAILILALILAGTLFRVQWLVGLGIATGGVLGIAHLWRVRVLQNIVYRRSLIYTRGFPGETLPLRLSIENQKRLPVTWLRIRDSWPLNLAPEERDSLAPSHVPGRGYLTNIYHLWGYRRVVRDFRLRLGGRGVYSLGPVTLESGDPFGLGECHEEIEMPATVTVFPQLVPRSHLELFSEDPYGERGTRKRLFEDPNLTIGVRPYTPEDTFRQIHWPATARTGQLQTRVYQPISAQVMMLCVNVATSEHPWLGTLPEVLEHLIRVAASFCYYGIEDGYAVGLAVNGGLTSADQLMQIQPGRTMDHLAILLQALAGVTPLITHPFERFLVHTASHVAMGATLVILTAVINPSLIEAITLIKRYRHHLVLVALSEAPPPSLAGVKTIHYPLSSEVKGKKE</sequence>
<protein>
    <submittedName>
        <fullName evidence="3">DUF58 domain-containing protein</fullName>
    </submittedName>
</protein>
<proteinExistence type="predicted"/>
<keyword evidence="1" id="KW-1133">Transmembrane helix</keyword>
<dbReference type="PANTHER" id="PTHR34351:SF2">
    <property type="entry name" value="DUF58 DOMAIN-CONTAINING PROTEIN"/>
    <property type="match status" value="1"/>
</dbReference>
<dbReference type="EMBL" id="JAUHMF010000001">
    <property type="protein sequence ID" value="MDT8897391.1"/>
    <property type="molecule type" value="Genomic_DNA"/>
</dbReference>
<feature type="domain" description="DUF58" evidence="2">
    <location>
        <begin position="206"/>
        <end position="371"/>
    </location>
</feature>
<dbReference type="InterPro" id="IPR002881">
    <property type="entry name" value="DUF58"/>
</dbReference>
<evidence type="ECO:0000313" key="4">
    <source>
        <dbReference type="Proteomes" id="UP001254165"/>
    </source>
</evidence>
<evidence type="ECO:0000313" key="3">
    <source>
        <dbReference type="EMBL" id="MDT8897391.1"/>
    </source>
</evidence>
<evidence type="ECO:0000256" key="1">
    <source>
        <dbReference type="SAM" id="Phobius"/>
    </source>
</evidence>